<evidence type="ECO:0000313" key="5">
    <source>
        <dbReference type="EMBL" id="GAA3657747.1"/>
    </source>
</evidence>
<sequence>MTGLELRLSVTERDVDVELTVGAGRCVAVMGPNGAGKSTILNALAGLLHPDRGRVAVDGRTLLDTDARVDVPAHRRPIAVLSQDPLLFPHLSVRENVAFPLRHRAGVGRGAAAEEADRRLDMLDAAHLADRRPSRLSGGQAQRVALARALATEPSLLLLDEPLAALDVTAVPDLRAALRRAAQGRIAIMITHDPLDALLLADELVVIERGRIAQAGAVDEALRAPRTEFGRAMLALNPWMTAVDMAALRADR</sequence>
<dbReference type="PANTHER" id="PTHR42781:SF4">
    <property type="entry name" value="SPERMIDINE_PUTRESCINE IMPORT ATP-BINDING PROTEIN POTA"/>
    <property type="match status" value="1"/>
</dbReference>
<name>A0ABP7BG15_9MICO</name>
<dbReference type="RefSeq" id="WP_221857927.1">
    <property type="nucleotide sequence ID" value="NZ_BAAAYV010000006.1"/>
</dbReference>
<keyword evidence="3" id="KW-0067">ATP-binding</keyword>
<dbReference type="InterPro" id="IPR050093">
    <property type="entry name" value="ABC_SmlMolc_Importer"/>
</dbReference>
<dbReference type="Gene3D" id="3.40.50.300">
    <property type="entry name" value="P-loop containing nucleotide triphosphate hydrolases"/>
    <property type="match status" value="1"/>
</dbReference>
<dbReference type="EMBL" id="BAAAYV010000006">
    <property type="protein sequence ID" value="GAA3657747.1"/>
    <property type="molecule type" value="Genomic_DNA"/>
</dbReference>
<protein>
    <recommendedName>
        <fullName evidence="4">ABC transporter domain-containing protein</fullName>
    </recommendedName>
</protein>
<dbReference type="PROSITE" id="PS50893">
    <property type="entry name" value="ABC_TRANSPORTER_2"/>
    <property type="match status" value="1"/>
</dbReference>
<dbReference type="InterPro" id="IPR017871">
    <property type="entry name" value="ABC_transporter-like_CS"/>
</dbReference>
<evidence type="ECO:0000256" key="3">
    <source>
        <dbReference type="ARBA" id="ARBA00022840"/>
    </source>
</evidence>
<evidence type="ECO:0000313" key="6">
    <source>
        <dbReference type="Proteomes" id="UP001410795"/>
    </source>
</evidence>
<evidence type="ECO:0000259" key="4">
    <source>
        <dbReference type="PROSITE" id="PS50893"/>
    </source>
</evidence>
<dbReference type="SMART" id="SM00382">
    <property type="entry name" value="AAA"/>
    <property type="match status" value="1"/>
</dbReference>
<accession>A0ABP7BG15</accession>
<dbReference type="SUPFAM" id="SSF52540">
    <property type="entry name" value="P-loop containing nucleoside triphosphate hydrolases"/>
    <property type="match status" value="1"/>
</dbReference>
<evidence type="ECO:0000256" key="1">
    <source>
        <dbReference type="ARBA" id="ARBA00022448"/>
    </source>
</evidence>
<reference evidence="6" key="1">
    <citation type="journal article" date="2019" name="Int. J. Syst. Evol. Microbiol.">
        <title>The Global Catalogue of Microorganisms (GCM) 10K type strain sequencing project: providing services to taxonomists for standard genome sequencing and annotation.</title>
        <authorList>
            <consortium name="The Broad Institute Genomics Platform"/>
            <consortium name="The Broad Institute Genome Sequencing Center for Infectious Disease"/>
            <person name="Wu L."/>
            <person name="Ma J."/>
        </authorList>
    </citation>
    <scope>NUCLEOTIDE SEQUENCE [LARGE SCALE GENOMIC DNA]</scope>
    <source>
        <strain evidence="6">JCM 16546</strain>
    </source>
</reference>
<dbReference type="InterPro" id="IPR003593">
    <property type="entry name" value="AAA+_ATPase"/>
</dbReference>
<proteinExistence type="predicted"/>
<dbReference type="InterPro" id="IPR027417">
    <property type="entry name" value="P-loop_NTPase"/>
</dbReference>
<dbReference type="InterPro" id="IPR003439">
    <property type="entry name" value="ABC_transporter-like_ATP-bd"/>
</dbReference>
<keyword evidence="2" id="KW-0547">Nucleotide-binding</keyword>
<keyword evidence="1" id="KW-0813">Transport</keyword>
<dbReference type="PROSITE" id="PS00211">
    <property type="entry name" value="ABC_TRANSPORTER_1"/>
    <property type="match status" value="1"/>
</dbReference>
<gene>
    <name evidence="5" type="ORF">GCM10022202_17670</name>
</gene>
<dbReference type="PANTHER" id="PTHR42781">
    <property type="entry name" value="SPERMIDINE/PUTRESCINE IMPORT ATP-BINDING PROTEIN POTA"/>
    <property type="match status" value="1"/>
</dbReference>
<feature type="domain" description="ABC transporter" evidence="4">
    <location>
        <begin position="6"/>
        <end position="234"/>
    </location>
</feature>
<evidence type="ECO:0000256" key="2">
    <source>
        <dbReference type="ARBA" id="ARBA00022741"/>
    </source>
</evidence>
<keyword evidence="6" id="KW-1185">Reference proteome</keyword>
<organism evidence="5 6">
    <name type="scientific">Microbacterium marinilacus</name>
    <dbReference type="NCBI Taxonomy" id="415209"/>
    <lineage>
        <taxon>Bacteria</taxon>
        <taxon>Bacillati</taxon>
        <taxon>Actinomycetota</taxon>
        <taxon>Actinomycetes</taxon>
        <taxon>Micrococcales</taxon>
        <taxon>Microbacteriaceae</taxon>
        <taxon>Microbacterium</taxon>
    </lineage>
</organism>
<dbReference type="Pfam" id="PF00005">
    <property type="entry name" value="ABC_tran"/>
    <property type="match status" value="1"/>
</dbReference>
<comment type="caution">
    <text evidence="5">The sequence shown here is derived from an EMBL/GenBank/DDBJ whole genome shotgun (WGS) entry which is preliminary data.</text>
</comment>
<dbReference type="Proteomes" id="UP001410795">
    <property type="component" value="Unassembled WGS sequence"/>
</dbReference>